<gene>
    <name evidence="2" type="ORF">METZ01_LOCUS47352</name>
</gene>
<dbReference type="Pfam" id="PF08241">
    <property type="entry name" value="Methyltransf_11"/>
    <property type="match status" value="1"/>
</dbReference>
<dbReference type="PANTHER" id="PTHR43591:SF24">
    <property type="entry name" value="2-METHOXY-6-POLYPRENYL-1,4-BENZOQUINOL METHYLASE, MITOCHONDRIAL"/>
    <property type="match status" value="1"/>
</dbReference>
<feature type="domain" description="Methyltransferase type 11" evidence="1">
    <location>
        <begin position="62"/>
        <end position="156"/>
    </location>
</feature>
<dbReference type="CDD" id="cd02440">
    <property type="entry name" value="AdoMet_MTases"/>
    <property type="match status" value="1"/>
</dbReference>
<protein>
    <recommendedName>
        <fullName evidence="1">Methyltransferase type 11 domain-containing protein</fullName>
    </recommendedName>
</protein>
<dbReference type="InterPro" id="IPR013216">
    <property type="entry name" value="Methyltransf_11"/>
</dbReference>
<feature type="non-terminal residue" evidence="2">
    <location>
        <position position="1"/>
    </location>
</feature>
<dbReference type="PANTHER" id="PTHR43591">
    <property type="entry name" value="METHYLTRANSFERASE"/>
    <property type="match status" value="1"/>
</dbReference>
<dbReference type="SUPFAM" id="SSF53335">
    <property type="entry name" value="S-adenosyl-L-methionine-dependent methyltransferases"/>
    <property type="match status" value="1"/>
</dbReference>
<name>A0A381RU52_9ZZZZ</name>
<dbReference type="EMBL" id="UINC01002240">
    <property type="protein sequence ID" value="SUZ94498.1"/>
    <property type="molecule type" value="Genomic_DNA"/>
</dbReference>
<evidence type="ECO:0000259" key="1">
    <source>
        <dbReference type="Pfam" id="PF08241"/>
    </source>
</evidence>
<dbReference type="AlphaFoldDB" id="A0A381RU52"/>
<dbReference type="Gene3D" id="3.40.50.150">
    <property type="entry name" value="Vaccinia Virus protein VP39"/>
    <property type="match status" value="1"/>
</dbReference>
<dbReference type="InterPro" id="IPR029063">
    <property type="entry name" value="SAM-dependent_MTases_sf"/>
</dbReference>
<accession>A0A381RU52</accession>
<evidence type="ECO:0000313" key="2">
    <source>
        <dbReference type="EMBL" id="SUZ94498.1"/>
    </source>
</evidence>
<dbReference type="GO" id="GO:0008757">
    <property type="term" value="F:S-adenosylmethionine-dependent methyltransferase activity"/>
    <property type="evidence" value="ECO:0007669"/>
    <property type="project" value="InterPro"/>
</dbReference>
<reference evidence="2" key="1">
    <citation type="submission" date="2018-05" db="EMBL/GenBank/DDBJ databases">
        <authorList>
            <person name="Lanie J.A."/>
            <person name="Ng W.-L."/>
            <person name="Kazmierczak K.M."/>
            <person name="Andrzejewski T.M."/>
            <person name="Davidsen T.M."/>
            <person name="Wayne K.J."/>
            <person name="Tettelin H."/>
            <person name="Glass J.I."/>
            <person name="Rusch D."/>
            <person name="Podicherti R."/>
            <person name="Tsui H.-C.T."/>
            <person name="Winkler M.E."/>
        </authorList>
    </citation>
    <scope>NUCLEOTIDE SEQUENCE</scope>
</reference>
<sequence>VDRLVSSDHVRSNRAYWDRTAADWVEPGRRNWADEQPTWGIYGIPESEVGLLAWFEGGETVELGCGTAYVSAWLARRGGRPVGVDNSAAQLATAAGFQEEFGFRFPLVHGDAEQLPFNDESFDFAISEYGAAIWCDPYRWLPEAARVLRPGGRLVFMGNSMLLTLCVSDDYTRVGDRLQRPQFGMHRVDDQDDHSVEFHLSHGDLISVFRSCGLSVEALVELRPPADAVESRFPFAELDWARQWPVEEAWIVRKAG</sequence>
<organism evidence="2">
    <name type="scientific">marine metagenome</name>
    <dbReference type="NCBI Taxonomy" id="408172"/>
    <lineage>
        <taxon>unclassified sequences</taxon>
        <taxon>metagenomes</taxon>
        <taxon>ecological metagenomes</taxon>
    </lineage>
</organism>
<proteinExistence type="predicted"/>